<comment type="caution">
    <text evidence="6">The sequence shown here is derived from an EMBL/GenBank/DDBJ whole genome shotgun (WGS) entry which is preliminary data.</text>
</comment>
<feature type="region of interest" description="Disordered" evidence="4">
    <location>
        <begin position="314"/>
        <end position="366"/>
    </location>
</feature>
<dbReference type="InterPro" id="IPR050821">
    <property type="entry name" value="Cytosolic_carboxypeptidase"/>
</dbReference>
<dbReference type="GO" id="GO:0008270">
    <property type="term" value="F:zinc ion binding"/>
    <property type="evidence" value="ECO:0007669"/>
    <property type="project" value="InterPro"/>
</dbReference>
<dbReference type="InterPro" id="IPR000834">
    <property type="entry name" value="Peptidase_M14"/>
</dbReference>
<dbReference type="Pfam" id="PF18027">
    <property type="entry name" value="Pepdidase_M14_N"/>
    <property type="match status" value="1"/>
</dbReference>
<dbReference type="GO" id="GO:0004181">
    <property type="term" value="F:metallocarboxypeptidase activity"/>
    <property type="evidence" value="ECO:0007669"/>
    <property type="project" value="InterPro"/>
</dbReference>
<evidence type="ECO:0000256" key="1">
    <source>
        <dbReference type="ARBA" id="ARBA00001947"/>
    </source>
</evidence>
<reference evidence="6" key="1">
    <citation type="submission" date="2022-04" db="EMBL/GenBank/DDBJ databases">
        <authorList>
            <person name="Xu L."/>
            <person name="Lv Z."/>
        </authorList>
    </citation>
    <scope>NUCLEOTIDE SEQUENCE</scope>
    <source>
        <strain evidence="6">LV_2022a</strain>
    </source>
</reference>
<name>A0AAE1Z570_SCHME</name>
<dbReference type="AlphaFoldDB" id="A0AAE1Z570"/>
<evidence type="ECO:0000256" key="3">
    <source>
        <dbReference type="PROSITE-ProRule" id="PRU01379"/>
    </source>
</evidence>
<dbReference type="Proteomes" id="UP001292079">
    <property type="component" value="Unassembled WGS sequence"/>
</dbReference>
<feature type="active site" description="Proton donor/acceptor" evidence="3">
    <location>
        <position position="1093"/>
    </location>
</feature>
<evidence type="ECO:0000256" key="2">
    <source>
        <dbReference type="ARBA" id="ARBA00005988"/>
    </source>
</evidence>
<dbReference type="PANTHER" id="PTHR12756">
    <property type="entry name" value="CYTOSOLIC CARBOXYPEPTIDASE"/>
    <property type="match status" value="1"/>
</dbReference>
<feature type="region of interest" description="Disordered" evidence="4">
    <location>
        <begin position="1218"/>
        <end position="1271"/>
    </location>
</feature>
<feature type="domain" description="Peptidase M14" evidence="5">
    <location>
        <begin position="853"/>
        <end position="1131"/>
    </location>
</feature>
<dbReference type="GO" id="GO:0006508">
    <property type="term" value="P:proteolysis"/>
    <property type="evidence" value="ECO:0007669"/>
    <property type="project" value="InterPro"/>
</dbReference>
<organism evidence="6 7">
    <name type="scientific">Schistosoma mekongi</name>
    <name type="common">Parasitic worm</name>
    <dbReference type="NCBI Taxonomy" id="38744"/>
    <lineage>
        <taxon>Eukaryota</taxon>
        <taxon>Metazoa</taxon>
        <taxon>Spiralia</taxon>
        <taxon>Lophotrochozoa</taxon>
        <taxon>Platyhelminthes</taxon>
        <taxon>Trematoda</taxon>
        <taxon>Digenea</taxon>
        <taxon>Strigeidida</taxon>
        <taxon>Schistosomatoidea</taxon>
        <taxon>Schistosomatidae</taxon>
        <taxon>Schistosoma</taxon>
    </lineage>
</organism>
<dbReference type="InterPro" id="IPR040626">
    <property type="entry name" value="Pepdidase_M14_N"/>
</dbReference>
<feature type="compositionally biased region" description="Acidic residues" evidence="4">
    <location>
        <begin position="1218"/>
        <end position="1242"/>
    </location>
</feature>
<sequence length="1271" mass="147257">MCLDLIVDLAWTETGQSLLSYVHPKRIVSMKLQYTSVVVSWILTGKSYEILQSYNKCFSTSLTTSTSSSSSSSTTTITTTTTSSTTTSYSTSVNRNNISQQCRKQKQQISINNSIFNKLYITYCKPVIKQDNNSLNILNKYNNSMKSTIRIKKKNIKSYIKLKHTNNASIKKTKLFSNKLSKIINSDSKHYYNKSLAGLNTYSQPNDTSISPCLHSTSFKHIDSPLFPSQSCIELTNIKSVNNFNRIHKQNALENRIDVVRLNRQRRQRQQQQDSNSSVQRKLSIHFKESTLHYLPNSSSTSLSIPRISNIIERNAVNDNGDSDNNQDESGEDDIDKQVEEDGNDDEEDDDENCDDEDNVDIISDNDVSNVNQHTFDELITSHLKFFPEWFDLPNEIPNRLIKEQIIKPVDMDSVNWPYELNTTNKRSNNPLTQSTIDEYLYFTTNIHSLLPFHIISYPDLMNSNEFFNEIEPFYATNEFIQGYFNQYVNTVNTPLNSCSYNEKLFEVESTIHNLIDDDDDDNNNNKTKKSIHLSGYHVLEVKLFMSINSVQHSFNTYKPIELSKILDDIRRFIDSSDVVNRVVFDLDELLLNELKEQYDNNVYNSSKMLSLKQQFHNLQHSSNVNLKCSIKEFIDNIPITSSIMHSSYQITSSFNKMNDYIEFKSLFNTTQSTNSNHLQDNLHSSLYSSLKNNCRLLHNDELMINQLDTEKGHLDFESRFECGNLRKVIQVRQYEYDLILNPDVNTTSNIQWFYFRVSNMEANISYRFNIINCEKNDSQFNAGMQPLLFSVREALDSRPYWRRVGSNIIYYKNHFIRQMTSKNNMDCEMYYTATFTICFPYTGDICYLAYHYPYTYTHLLIDLNKWQNQTLNNSNNLYFRIQQLTSTILSNPMPVITITEILNKSDKYINNNQRPYIMLTCRVHPGESNSSWIMKGLLEKLLSTDDIKIVELRKIHRCSISGKDLNRHWINPSPLIHPTIYHSKMLLQLLAICERSPYIFIDFHGHSRMKNIFLYGCSSNESWLRPDVQNPTYRDGEHSEDISYRTLPKLLYRLSPYFSKQSCLYMISKAKESTARIAVWRQFNVLRSYTIEASYCGIYNTWRGEQLVTSQKQQQHQQEGNSEVEMEQQKVNEPIIIQHQIRPTDLMEFGSHLLNAFTLLTKEETVAISSINNTVSPLSSSTYSSTTTISNRSFTELVSPISPNLNIDTKRIFNFDDVDDISDDDGDGDDDDDDGNDENVSDGDKNEEVDVEVNVNNTNVDDETLRVTTL</sequence>
<dbReference type="SUPFAM" id="SSF53187">
    <property type="entry name" value="Zn-dependent exopeptidases"/>
    <property type="match status" value="1"/>
</dbReference>
<accession>A0AAE1Z570</accession>
<evidence type="ECO:0000259" key="5">
    <source>
        <dbReference type="PROSITE" id="PS52035"/>
    </source>
</evidence>
<dbReference type="PROSITE" id="PS52035">
    <property type="entry name" value="PEPTIDASE_M14"/>
    <property type="match status" value="1"/>
</dbReference>
<comment type="similarity">
    <text evidence="2 3">Belongs to the peptidase M14 family.</text>
</comment>
<reference evidence="6" key="2">
    <citation type="journal article" date="2023" name="Infect Dis Poverty">
        <title>Chromosome-scale genome of the human blood fluke Schistosoma mekongi and its implications for public health.</title>
        <authorList>
            <person name="Zhou M."/>
            <person name="Xu L."/>
            <person name="Xu D."/>
            <person name="Chen W."/>
            <person name="Khan J."/>
            <person name="Hu Y."/>
            <person name="Huang H."/>
            <person name="Wei H."/>
            <person name="Zhang Y."/>
            <person name="Chusongsang P."/>
            <person name="Tanasarnprasert K."/>
            <person name="Hu X."/>
            <person name="Limpanont Y."/>
            <person name="Lv Z."/>
        </authorList>
    </citation>
    <scope>NUCLEOTIDE SEQUENCE</scope>
    <source>
        <strain evidence="6">LV_2022a</strain>
    </source>
</reference>
<feature type="region of interest" description="Disordered" evidence="4">
    <location>
        <begin position="63"/>
        <end position="91"/>
    </location>
</feature>
<evidence type="ECO:0000256" key="4">
    <source>
        <dbReference type="SAM" id="MobiDB-lite"/>
    </source>
</evidence>
<evidence type="ECO:0000313" key="6">
    <source>
        <dbReference type="EMBL" id="KAK4467811.1"/>
    </source>
</evidence>
<protein>
    <recommendedName>
        <fullName evidence="5">Peptidase M14 domain-containing protein</fullName>
    </recommendedName>
</protein>
<gene>
    <name evidence="6" type="ORF">MN116_008736</name>
</gene>
<dbReference type="Gene3D" id="3.40.630.10">
    <property type="entry name" value="Zn peptidases"/>
    <property type="match status" value="2"/>
</dbReference>
<comment type="cofactor">
    <cofactor evidence="1">
        <name>Zn(2+)</name>
        <dbReference type="ChEBI" id="CHEBI:29105"/>
    </cofactor>
</comment>
<evidence type="ECO:0000313" key="7">
    <source>
        <dbReference type="Proteomes" id="UP001292079"/>
    </source>
</evidence>
<keyword evidence="7" id="KW-1185">Reference proteome</keyword>
<feature type="compositionally biased region" description="Acidic residues" evidence="4">
    <location>
        <begin position="321"/>
        <end position="360"/>
    </location>
</feature>
<dbReference type="EMBL" id="JALJAT010000008">
    <property type="protein sequence ID" value="KAK4467811.1"/>
    <property type="molecule type" value="Genomic_DNA"/>
</dbReference>
<dbReference type="PANTHER" id="PTHR12756:SF11">
    <property type="entry name" value="CYTOSOLIC CARBOXYPEPTIDASE 1"/>
    <property type="match status" value="1"/>
</dbReference>
<proteinExistence type="inferred from homology"/>
<dbReference type="Gene3D" id="2.60.40.3120">
    <property type="match status" value="1"/>
</dbReference>